<dbReference type="InterPro" id="IPR000845">
    <property type="entry name" value="Nucleoside_phosphorylase_d"/>
</dbReference>
<dbReference type="NCBIfam" id="TIGR03468">
    <property type="entry name" value="HpnG"/>
    <property type="match status" value="1"/>
</dbReference>
<sequence>MSLGIVVALVAEAQVLTETALRAGEGIAIAPGLRLRLCGMGPESAAQAAEALLAEGVGALLAFGTAGALGPALRPGVLLLPERVLFAGRDYAVATPWRSRVAAQIHGEVLSGPLLTVATACAQSAEKRALHVRSGAVAVDMESGAVAAVATAAGKPFLVLRALVDPLERDLPRSALVAVDAYGRLRLSALLAALARRPWEIVALLRLGREMNAALQSLGSAWRQLGPAGIAP</sequence>
<dbReference type="InterPro" id="IPR035994">
    <property type="entry name" value="Nucleoside_phosphorylase_sf"/>
</dbReference>
<comment type="caution">
    <text evidence="2">The sequence shown here is derived from an EMBL/GenBank/DDBJ whole genome shotgun (WGS) entry which is preliminary data.</text>
</comment>
<dbReference type="RefSeq" id="WP_123102216.1">
    <property type="nucleotide sequence ID" value="NZ_CP127527.1"/>
</dbReference>
<proteinExistence type="predicted"/>
<evidence type="ECO:0000259" key="1">
    <source>
        <dbReference type="Pfam" id="PF01048"/>
    </source>
</evidence>
<dbReference type="PANTHER" id="PTHR46832:SF1">
    <property type="entry name" value="5'-METHYLTHIOADENOSINE_S-ADENOSYLHOMOCYSTEINE NUCLEOSIDASE"/>
    <property type="match status" value="1"/>
</dbReference>
<dbReference type="OrthoDB" id="5298083at2"/>
<dbReference type="GO" id="GO:0008782">
    <property type="term" value="F:adenosylhomocysteine nucleosidase activity"/>
    <property type="evidence" value="ECO:0007669"/>
    <property type="project" value="TreeGrafter"/>
</dbReference>
<feature type="domain" description="Nucleoside phosphorylase" evidence="1">
    <location>
        <begin position="37"/>
        <end position="171"/>
    </location>
</feature>
<reference evidence="2" key="1">
    <citation type="submission" date="2018-10" db="EMBL/GenBank/DDBJ databases">
        <title>Acidithiobacillus sulfuriphilus sp. nov.: an extremely acidophilic sulfur-oxidizing chemolithotroph isolated from a neutral pH environment.</title>
        <authorList>
            <person name="Falagan C."/>
            <person name="Moya-Beltran A."/>
            <person name="Quatrini R."/>
            <person name="Johnson D.B."/>
        </authorList>
    </citation>
    <scope>NUCLEOTIDE SEQUENCE [LARGE SCALE GENOMIC DNA]</scope>
    <source>
        <strain evidence="2">CJ-2</strain>
    </source>
</reference>
<evidence type="ECO:0000313" key="2">
    <source>
        <dbReference type="EMBL" id="RNF68111.1"/>
    </source>
</evidence>
<dbReference type="Gene3D" id="3.40.50.1580">
    <property type="entry name" value="Nucleoside phosphorylase domain"/>
    <property type="match status" value="1"/>
</dbReference>
<dbReference type="EMBL" id="RIZI01000126">
    <property type="protein sequence ID" value="RNF68111.1"/>
    <property type="molecule type" value="Genomic_DNA"/>
</dbReference>
<protein>
    <recommendedName>
        <fullName evidence="1">Nucleoside phosphorylase domain-containing protein</fullName>
    </recommendedName>
</protein>
<dbReference type="GO" id="GO:0005829">
    <property type="term" value="C:cytosol"/>
    <property type="evidence" value="ECO:0007669"/>
    <property type="project" value="TreeGrafter"/>
</dbReference>
<dbReference type="SUPFAM" id="SSF53167">
    <property type="entry name" value="Purine and uridine phosphorylases"/>
    <property type="match status" value="1"/>
</dbReference>
<name>A0A3M8RID5_9PROT</name>
<gene>
    <name evidence="2" type="ORF">EC580_03470</name>
</gene>
<dbReference type="InterPro" id="IPR017831">
    <property type="entry name" value="Hopanoid-assoc_phosphoryl_HpnG"/>
</dbReference>
<accession>A0A3M8RID5</accession>
<organism evidence="2">
    <name type="scientific">Acidithiobacillus sulfuriphilus</name>
    <dbReference type="NCBI Taxonomy" id="1867749"/>
    <lineage>
        <taxon>Bacteria</taxon>
        <taxon>Pseudomonadati</taxon>
        <taxon>Pseudomonadota</taxon>
        <taxon>Acidithiobacillia</taxon>
        <taxon>Acidithiobacillales</taxon>
        <taxon>Acidithiobacillaceae</taxon>
        <taxon>Acidithiobacillus</taxon>
    </lineage>
</organism>
<dbReference type="AlphaFoldDB" id="A0A3M8RID5"/>
<dbReference type="GO" id="GO:0019284">
    <property type="term" value="P:L-methionine salvage from S-adenosylmethionine"/>
    <property type="evidence" value="ECO:0007669"/>
    <property type="project" value="TreeGrafter"/>
</dbReference>
<dbReference type="GO" id="GO:0008930">
    <property type="term" value="F:methylthioadenosine nucleosidase activity"/>
    <property type="evidence" value="ECO:0007669"/>
    <property type="project" value="TreeGrafter"/>
</dbReference>
<dbReference type="Pfam" id="PF01048">
    <property type="entry name" value="PNP_UDP_1"/>
    <property type="match status" value="1"/>
</dbReference>
<dbReference type="GO" id="GO:0009116">
    <property type="term" value="P:nucleoside metabolic process"/>
    <property type="evidence" value="ECO:0007669"/>
    <property type="project" value="InterPro"/>
</dbReference>
<dbReference type="PANTHER" id="PTHR46832">
    <property type="entry name" value="5'-METHYLTHIOADENOSINE/S-ADENOSYLHOMOCYSTEINE NUCLEOSIDASE"/>
    <property type="match status" value="1"/>
</dbReference>